<dbReference type="EMBL" id="SDAQ01000040">
    <property type="protein sequence ID" value="KAI3551044.1"/>
    <property type="molecule type" value="Genomic_DNA"/>
</dbReference>
<dbReference type="Proteomes" id="UP001056436">
    <property type="component" value="Unassembled WGS sequence"/>
</dbReference>
<evidence type="ECO:0000313" key="1">
    <source>
        <dbReference type="EMBL" id="KAI3551044.1"/>
    </source>
</evidence>
<reference evidence="1" key="1">
    <citation type="submission" date="2019-01" db="EMBL/GenBank/DDBJ databases">
        <title>Colletotrichum abscissum LGMF1257.</title>
        <authorList>
            <person name="Baroncelli R."/>
        </authorList>
    </citation>
    <scope>NUCLEOTIDE SEQUENCE</scope>
    <source>
        <strain evidence="1">Ca142</strain>
    </source>
</reference>
<dbReference type="AlphaFoldDB" id="A0A9Q0B069"/>
<sequence>MLPSSRLAAMTLDLSQDTTAQSTMPLAQTSIGENAAWSELAFYATSRKRAPQRGLRNKKQVHWKAKESFFTSWRSSEGPSELVPSSFLAFA</sequence>
<proteinExistence type="predicted"/>
<keyword evidence="2" id="KW-1185">Reference proteome</keyword>
<gene>
    <name evidence="1" type="ORF">CABS02_07387</name>
</gene>
<protein>
    <submittedName>
        <fullName evidence="1">Uncharacterized protein</fullName>
    </submittedName>
</protein>
<name>A0A9Q0B069_9PEZI</name>
<comment type="caution">
    <text evidence="1">The sequence shown here is derived from an EMBL/GenBank/DDBJ whole genome shotgun (WGS) entry which is preliminary data.</text>
</comment>
<evidence type="ECO:0000313" key="2">
    <source>
        <dbReference type="Proteomes" id="UP001056436"/>
    </source>
</evidence>
<accession>A0A9Q0B069</accession>
<organism evidence="1 2">
    <name type="scientific">Colletotrichum abscissum</name>
    <dbReference type="NCBI Taxonomy" id="1671311"/>
    <lineage>
        <taxon>Eukaryota</taxon>
        <taxon>Fungi</taxon>
        <taxon>Dikarya</taxon>
        <taxon>Ascomycota</taxon>
        <taxon>Pezizomycotina</taxon>
        <taxon>Sordariomycetes</taxon>
        <taxon>Hypocreomycetidae</taxon>
        <taxon>Glomerellales</taxon>
        <taxon>Glomerellaceae</taxon>
        <taxon>Colletotrichum</taxon>
        <taxon>Colletotrichum acutatum species complex</taxon>
    </lineage>
</organism>